<evidence type="ECO:0000313" key="6">
    <source>
        <dbReference type="EMBL" id="KAJ8321318.1"/>
    </source>
</evidence>
<keyword evidence="2 3" id="KW-0326">Glycosidase</keyword>
<dbReference type="InterPro" id="IPR001223">
    <property type="entry name" value="Glyco_hydro18_cat"/>
</dbReference>
<evidence type="ECO:0000256" key="3">
    <source>
        <dbReference type="RuleBase" id="RU000489"/>
    </source>
</evidence>
<dbReference type="EMBL" id="JARBDR010000107">
    <property type="protein sequence ID" value="KAJ8321318.1"/>
    <property type="molecule type" value="Genomic_DNA"/>
</dbReference>
<dbReference type="PROSITE" id="PS01095">
    <property type="entry name" value="GH18_1"/>
    <property type="match status" value="1"/>
</dbReference>
<gene>
    <name evidence="6" type="ORF">KUTeg_001176</name>
</gene>
<dbReference type="Gene3D" id="3.20.20.80">
    <property type="entry name" value="Glycosidases"/>
    <property type="match status" value="1"/>
</dbReference>
<evidence type="ECO:0000259" key="5">
    <source>
        <dbReference type="PROSITE" id="PS51910"/>
    </source>
</evidence>
<name>A0ABQ9FVN6_TEGGR</name>
<dbReference type="PROSITE" id="PS51910">
    <property type="entry name" value="GH18_2"/>
    <property type="match status" value="1"/>
</dbReference>
<comment type="caution">
    <text evidence="6">The sequence shown here is derived from an EMBL/GenBank/DDBJ whole genome shotgun (WGS) entry which is preliminary data.</text>
</comment>
<dbReference type="Pfam" id="PF00704">
    <property type="entry name" value="Glyco_hydro_18"/>
    <property type="match status" value="1"/>
</dbReference>
<reference evidence="6 7" key="1">
    <citation type="submission" date="2022-12" db="EMBL/GenBank/DDBJ databases">
        <title>Chromosome-level genome of Tegillarca granosa.</title>
        <authorList>
            <person name="Kim J."/>
        </authorList>
    </citation>
    <scope>NUCLEOTIDE SEQUENCE [LARGE SCALE GENOMIC DNA]</scope>
    <source>
        <strain evidence="6">Teg-2019</strain>
        <tissue evidence="6">Adductor muscle</tissue>
    </source>
</reference>
<dbReference type="InterPro" id="IPR011583">
    <property type="entry name" value="Chitinase_II/V-like_cat"/>
</dbReference>
<evidence type="ECO:0000313" key="7">
    <source>
        <dbReference type="Proteomes" id="UP001217089"/>
    </source>
</evidence>
<keyword evidence="7" id="KW-1185">Reference proteome</keyword>
<dbReference type="SMART" id="SM00636">
    <property type="entry name" value="Glyco_18"/>
    <property type="match status" value="1"/>
</dbReference>
<dbReference type="Proteomes" id="UP001217089">
    <property type="component" value="Unassembled WGS sequence"/>
</dbReference>
<dbReference type="PANTHER" id="PTHR11177">
    <property type="entry name" value="CHITINASE"/>
    <property type="match status" value="1"/>
</dbReference>
<evidence type="ECO:0000256" key="2">
    <source>
        <dbReference type="ARBA" id="ARBA00023295"/>
    </source>
</evidence>
<accession>A0ABQ9FVN6</accession>
<dbReference type="InterPro" id="IPR001579">
    <property type="entry name" value="Glyco_hydro_18_chit_AS"/>
</dbReference>
<evidence type="ECO:0000256" key="1">
    <source>
        <dbReference type="ARBA" id="ARBA00022801"/>
    </source>
</evidence>
<keyword evidence="1 3" id="KW-0378">Hydrolase</keyword>
<dbReference type="InterPro" id="IPR017853">
    <property type="entry name" value="GH"/>
</dbReference>
<comment type="similarity">
    <text evidence="4">Belongs to the glycosyl hydrolase 18 family.</text>
</comment>
<dbReference type="SUPFAM" id="SSF51445">
    <property type="entry name" value="(Trans)glycosidases"/>
    <property type="match status" value="1"/>
</dbReference>
<organism evidence="6 7">
    <name type="scientific">Tegillarca granosa</name>
    <name type="common">Malaysian cockle</name>
    <name type="synonym">Anadara granosa</name>
    <dbReference type="NCBI Taxonomy" id="220873"/>
    <lineage>
        <taxon>Eukaryota</taxon>
        <taxon>Metazoa</taxon>
        <taxon>Spiralia</taxon>
        <taxon>Lophotrochozoa</taxon>
        <taxon>Mollusca</taxon>
        <taxon>Bivalvia</taxon>
        <taxon>Autobranchia</taxon>
        <taxon>Pteriomorphia</taxon>
        <taxon>Arcoida</taxon>
        <taxon>Arcoidea</taxon>
        <taxon>Arcidae</taxon>
        <taxon>Tegillarca</taxon>
    </lineage>
</organism>
<sequence length="150" mass="17574">MEAKKLKTVCYYTNWSQYRTGEGKFFPENIDENLCTHLIYAFAKLDGNRIIAQEWNDESTRWSKGIFNSLKKKNSELRTLLAIGGWNAGSGPFSRMVATSQDRREFVQSTISYLRRWDFDGLDIDWEYPTKRGGVIQDKERFKLLLQTIN</sequence>
<dbReference type="PANTHER" id="PTHR11177:SF317">
    <property type="entry name" value="CHITINASE 12-RELATED"/>
    <property type="match status" value="1"/>
</dbReference>
<protein>
    <recommendedName>
        <fullName evidence="5">GH18 domain-containing protein</fullName>
    </recommendedName>
</protein>
<dbReference type="InterPro" id="IPR050314">
    <property type="entry name" value="Glycosyl_Hydrlase_18"/>
</dbReference>
<evidence type="ECO:0000256" key="4">
    <source>
        <dbReference type="RuleBase" id="RU004453"/>
    </source>
</evidence>
<proteinExistence type="inferred from homology"/>
<feature type="domain" description="GH18" evidence="5">
    <location>
        <begin position="6"/>
        <end position="150"/>
    </location>
</feature>